<reference evidence="4 5" key="1">
    <citation type="submission" date="2024-03" db="EMBL/GenBank/DDBJ databases">
        <title>Actinomycetospora sp. OC33-EN08, a novel actinomycete isolated from wild orchid (Aerides multiflora).</title>
        <authorList>
            <person name="Suriyachadkun C."/>
        </authorList>
    </citation>
    <scope>NUCLEOTIDE SEQUENCE [LARGE SCALE GENOMIC DNA]</scope>
    <source>
        <strain evidence="4 5">OC33-EN08</strain>
    </source>
</reference>
<dbReference type="PANTHER" id="PTHR44196">
    <property type="entry name" value="DEHYDROGENASE/REDUCTASE SDR FAMILY MEMBER 7B"/>
    <property type="match status" value="1"/>
</dbReference>
<keyword evidence="2" id="KW-0560">Oxidoreductase</keyword>
<dbReference type="InterPro" id="IPR057326">
    <property type="entry name" value="KR_dom"/>
</dbReference>
<evidence type="ECO:0000313" key="4">
    <source>
        <dbReference type="EMBL" id="MEJ2871303.1"/>
    </source>
</evidence>
<evidence type="ECO:0000313" key="5">
    <source>
        <dbReference type="Proteomes" id="UP001385809"/>
    </source>
</evidence>
<keyword evidence="5" id="KW-1185">Reference proteome</keyword>
<accession>A0ABU8MWI7</accession>
<organism evidence="4 5">
    <name type="scientific">Actinomycetospora aurantiaca</name>
    <dbReference type="NCBI Taxonomy" id="3129233"/>
    <lineage>
        <taxon>Bacteria</taxon>
        <taxon>Bacillati</taxon>
        <taxon>Actinomycetota</taxon>
        <taxon>Actinomycetes</taxon>
        <taxon>Pseudonocardiales</taxon>
        <taxon>Pseudonocardiaceae</taxon>
        <taxon>Actinomycetospora</taxon>
    </lineage>
</organism>
<gene>
    <name evidence="4" type="ORF">WCD74_26335</name>
</gene>
<proteinExistence type="inferred from homology"/>
<evidence type="ECO:0000256" key="2">
    <source>
        <dbReference type="ARBA" id="ARBA00023002"/>
    </source>
</evidence>
<protein>
    <submittedName>
        <fullName evidence="4">SDR family NAD(P)-dependent oxidoreductase</fullName>
    </submittedName>
</protein>
<dbReference type="EMBL" id="JBBEGN010000021">
    <property type="protein sequence ID" value="MEJ2871303.1"/>
    <property type="molecule type" value="Genomic_DNA"/>
</dbReference>
<dbReference type="RefSeq" id="WP_337697872.1">
    <property type="nucleotide sequence ID" value="NZ_JBBEGN010000021.1"/>
</dbReference>
<comment type="similarity">
    <text evidence="1">Belongs to the short-chain dehydrogenases/reductases (SDR) family.</text>
</comment>
<dbReference type="Pfam" id="PF00106">
    <property type="entry name" value="adh_short"/>
    <property type="match status" value="1"/>
</dbReference>
<evidence type="ECO:0000259" key="3">
    <source>
        <dbReference type="SMART" id="SM00822"/>
    </source>
</evidence>
<dbReference type="InterPro" id="IPR036291">
    <property type="entry name" value="NAD(P)-bd_dom_sf"/>
</dbReference>
<comment type="caution">
    <text evidence="4">The sequence shown here is derived from an EMBL/GenBank/DDBJ whole genome shotgun (WGS) entry which is preliminary data.</text>
</comment>
<dbReference type="SUPFAM" id="SSF51735">
    <property type="entry name" value="NAD(P)-binding Rossmann-fold domains"/>
    <property type="match status" value="1"/>
</dbReference>
<dbReference type="PANTHER" id="PTHR44196:SF1">
    <property type="entry name" value="DEHYDROGENASE_REDUCTASE SDR FAMILY MEMBER 7B"/>
    <property type="match status" value="1"/>
</dbReference>
<dbReference type="SMART" id="SM00822">
    <property type="entry name" value="PKS_KR"/>
    <property type="match status" value="1"/>
</dbReference>
<name>A0ABU8MWI7_9PSEU</name>
<sequence length="259" mass="25543">MTDLSGRRVLVVGASSGIGAAIATAAAAAGARPGLVARRRDRLDELAGTLDGAVVATGDVTDPASIGAAVEAAAGGLGGIDDVVLAAGVMSLGSVADTDPEVWRGILDANVTGLLATSRAVLPHLGPGSSVVVISSMSGRRVASAAGGVYAASKHAAHAVAETLRLEVGPRGVRVTTVAPGFVATDLVAGQEGAAAFEGRMHDEGLDPADVAAGVVHVLGLPPHVVVVEYAVQSIRQLGFQGERSDGGDVRGDAGGDRN</sequence>
<dbReference type="Proteomes" id="UP001385809">
    <property type="component" value="Unassembled WGS sequence"/>
</dbReference>
<dbReference type="Gene3D" id="3.40.50.720">
    <property type="entry name" value="NAD(P)-binding Rossmann-like Domain"/>
    <property type="match status" value="1"/>
</dbReference>
<feature type="domain" description="Ketoreductase" evidence="3">
    <location>
        <begin position="7"/>
        <end position="191"/>
    </location>
</feature>
<dbReference type="InterPro" id="IPR002347">
    <property type="entry name" value="SDR_fam"/>
</dbReference>
<dbReference type="PRINTS" id="PR00081">
    <property type="entry name" value="GDHRDH"/>
</dbReference>
<evidence type="ECO:0000256" key="1">
    <source>
        <dbReference type="ARBA" id="ARBA00006484"/>
    </source>
</evidence>